<dbReference type="CDD" id="cd06170">
    <property type="entry name" value="LuxR_C_like"/>
    <property type="match status" value="1"/>
</dbReference>
<keyword evidence="3" id="KW-0804">Transcription</keyword>
<feature type="domain" description="HTH luxR-type" evidence="4">
    <location>
        <begin position="170"/>
        <end position="235"/>
    </location>
</feature>
<dbReference type="Gene3D" id="1.10.10.10">
    <property type="entry name" value="Winged helix-like DNA-binding domain superfamily/Winged helix DNA-binding domain"/>
    <property type="match status" value="1"/>
</dbReference>
<dbReference type="GO" id="GO:0003677">
    <property type="term" value="F:DNA binding"/>
    <property type="evidence" value="ECO:0007669"/>
    <property type="project" value="UniProtKB-KW"/>
</dbReference>
<dbReference type="InterPro" id="IPR016032">
    <property type="entry name" value="Sig_transdc_resp-reg_C-effctor"/>
</dbReference>
<dbReference type="SUPFAM" id="SSF46894">
    <property type="entry name" value="C-terminal effector domain of the bipartite response regulators"/>
    <property type="match status" value="1"/>
</dbReference>
<dbReference type="InterPro" id="IPR005143">
    <property type="entry name" value="TF_LuxR_autoind-bd_dom"/>
</dbReference>
<dbReference type="InterPro" id="IPR000792">
    <property type="entry name" value="Tscrpt_reg_LuxR_C"/>
</dbReference>
<sequence>MTEPDEESVFDAIDRAADVDAAIRVLRDLYNLGHVTYHHAQTVPADMNVDAPFVRTTYPAEWVSRYLVRGYVNHDPVVRDGLRRALPFIWSDLEETAGSRAVMADFLAHGLSDEGYSIPITDKAGRRALLSVNARFGETGWPQRVARHKKSWMEVSHAIHKKAIRELYGESDPAPGLSPREIETLYWISQGKEFREIAKIIGISDHTVRSYMRSARYKLDCATISQAVAKAIRLRLINP</sequence>
<dbReference type="AlphaFoldDB" id="A0A506UGL1"/>
<comment type="caution">
    <text evidence="5">The sequence shown here is derived from an EMBL/GenBank/DDBJ whole genome shotgun (WGS) entry which is preliminary data.</text>
</comment>
<gene>
    <name evidence="5" type="ORF">FJU08_04965</name>
</gene>
<evidence type="ECO:0000256" key="1">
    <source>
        <dbReference type="ARBA" id="ARBA00023015"/>
    </source>
</evidence>
<dbReference type="PROSITE" id="PS50043">
    <property type="entry name" value="HTH_LUXR_2"/>
    <property type="match status" value="1"/>
</dbReference>
<dbReference type="InterPro" id="IPR036693">
    <property type="entry name" value="TF_LuxR_autoind-bd_dom_sf"/>
</dbReference>
<dbReference type="OrthoDB" id="9803630at2"/>
<dbReference type="PANTHER" id="PTHR44688:SF25">
    <property type="entry name" value="HTH LUXR-TYPE DOMAIN-CONTAINING PROTEIN"/>
    <property type="match status" value="1"/>
</dbReference>
<dbReference type="PANTHER" id="PTHR44688">
    <property type="entry name" value="DNA-BINDING TRANSCRIPTIONAL ACTIVATOR DEVR_DOSR"/>
    <property type="match status" value="1"/>
</dbReference>
<name>A0A506UGL1_9HYPH</name>
<keyword evidence="6" id="KW-1185">Reference proteome</keyword>
<dbReference type="EMBL" id="VHLG01000002">
    <property type="protein sequence ID" value="TPW32631.1"/>
    <property type="molecule type" value="Genomic_DNA"/>
</dbReference>
<proteinExistence type="predicted"/>
<dbReference type="Pfam" id="PF03472">
    <property type="entry name" value="Autoind_bind"/>
    <property type="match status" value="1"/>
</dbReference>
<dbReference type="SUPFAM" id="SSF75516">
    <property type="entry name" value="Pheromone-binding domain of LuxR-like quorum-sensing transcription factors"/>
    <property type="match status" value="1"/>
</dbReference>
<evidence type="ECO:0000259" key="4">
    <source>
        <dbReference type="PROSITE" id="PS50043"/>
    </source>
</evidence>
<evidence type="ECO:0000313" key="6">
    <source>
        <dbReference type="Proteomes" id="UP000318801"/>
    </source>
</evidence>
<evidence type="ECO:0000256" key="3">
    <source>
        <dbReference type="ARBA" id="ARBA00023163"/>
    </source>
</evidence>
<keyword evidence="1" id="KW-0805">Transcription regulation</keyword>
<evidence type="ECO:0000313" key="5">
    <source>
        <dbReference type="EMBL" id="TPW32631.1"/>
    </source>
</evidence>
<dbReference type="Gene3D" id="3.30.450.80">
    <property type="entry name" value="Transcription factor LuxR-like, autoinducer-binding domain"/>
    <property type="match status" value="1"/>
</dbReference>
<evidence type="ECO:0000256" key="2">
    <source>
        <dbReference type="ARBA" id="ARBA00023125"/>
    </source>
</evidence>
<keyword evidence="2" id="KW-0238">DNA-binding</keyword>
<reference evidence="5 6" key="1">
    <citation type="submission" date="2019-06" db="EMBL/GenBank/DDBJ databases">
        <authorList>
            <person name="Li M."/>
        </authorList>
    </citation>
    <scope>NUCLEOTIDE SEQUENCE [LARGE SCALE GENOMIC DNA]</scope>
    <source>
        <strain evidence="5 6">BGMRC2036</strain>
    </source>
</reference>
<dbReference type="Pfam" id="PF00196">
    <property type="entry name" value="GerE"/>
    <property type="match status" value="1"/>
</dbReference>
<dbReference type="Proteomes" id="UP000318801">
    <property type="component" value="Unassembled WGS sequence"/>
</dbReference>
<dbReference type="GO" id="GO:0006355">
    <property type="term" value="P:regulation of DNA-templated transcription"/>
    <property type="evidence" value="ECO:0007669"/>
    <property type="project" value="InterPro"/>
</dbReference>
<protein>
    <submittedName>
        <fullName evidence="5">LuxR family transcriptional regulator</fullName>
    </submittedName>
</protein>
<dbReference type="InterPro" id="IPR036388">
    <property type="entry name" value="WH-like_DNA-bd_sf"/>
</dbReference>
<dbReference type="PRINTS" id="PR00038">
    <property type="entry name" value="HTHLUXR"/>
</dbReference>
<organism evidence="5 6">
    <name type="scientific">Martelella alba</name>
    <dbReference type="NCBI Taxonomy" id="2590451"/>
    <lineage>
        <taxon>Bacteria</taxon>
        <taxon>Pseudomonadati</taxon>
        <taxon>Pseudomonadota</taxon>
        <taxon>Alphaproteobacteria</taxon>
        <taxon>Hyphomicrobiales</taxon>
        <taxon>Aurantimonadaceae</taxon>
        <taxon>Martelella</taxon>
    </lineage>
</organism>
<accession>A0A506UGL1</accession>
<dbReference type="SMART" id="SM00421">
    <property type="entry name" value="HTH_LUXR"/>
    <property type="match status" value="1"/>
</dbReference>